<feature type="region of interest" description="Disordered" evidence="1">
    <location>
        <begin position="187"/>
        <end position="216"/>
    </location>
</feature>
<comment type="caution">
    <text evidence="3">The sequence shown here is derived from an EMBL/GenBank/DDBJ whole genome shotgun (WGS) entry which is preliminary data.</text>
</comment>
<dbReference type="STRING" id="98765.A0A2R6S3E8"/>
<dbReference type="AlphaFoldDB" id="A0A2R6S3E8"/>
<keyword evidence="4" id="KW-1185">Reference proteome</keyword>
<organism evidence="3 4">
    <name type="scientific">Hermanssonia centrifuga</name>
    <dbReference type="NCBI Taxonomy" id="98765"/>
    <lineage>
        <taxon>Eukaryota</taxon>
        <taxon>Fungi</taxon>
        <taxon>Dikarya</taxon>
        <taxon>Basidiomycota</taxon>
        <taxon>Agaricomycotina</taxon>
        <taxon>Agaricomycetes</taxon>
        <taxon>Polyporales</taxon>
        <taxon>Meruliaceae</taxon>
        <taxon>Hermanssonia</taxon>
    </lineage>
</organism>
<reference evidence="3 4" key="1">
    <citation type="submission" date="2018-02" db="EMBL/GenBank/DDBJ databases">
        <title>Genome sequence of the basidiomycete white-rot fungus Phlebia centrifuga.</title>
        <authorList>
            <person name="Granchi Z."/>
            <person name="Peng M."/>
            <person name="de Vries R.P."/>
            <person name="Hilden K."/>
            <person name="Makela M.R."/>
            <person name="Grigoriev I."/>
            <person name="Riley R."/>
        </authorList>
    </citation>
    <scope>NUCLEOTIDE SEQUENCE [LARGE SCALE GENOMIC DNA]</scope>
    <source>
        <strain evidence="3 4">FBCC195</strain>
    </source>
</reference>
<dbReference type="EMBL" id="MLYV02000107">
    <property type="protein sequence ID" value="PSS36806.1"/>
    <property type="molecule type" value="Genomic_DNA"/>
</dbReference>
<feature type="compositionally biased region" description="Basic and acidic residues" evidence="1">
    <location>
        <begin position="201"/>
        <end position="211"/>
    </location>
</feature>
<name>A0A2R6S3E8_9APHY</name>
<accession>A0A2R6S3E8</accession>
<dbReference type="OrthoDB" id="2505961at2759"/>
<feature type="domain" description="Inhibitor of growth protein N-terminal histone-binding" evidence="2">
    <location>
        <begin position="26"/>
        <end position="129"/>
    </location>
</feature>
<dbReference type="InterPro" id="IPR024610">
    <property type="entry name" value="ING_N_histone-binding"/>
</dbReference>
<gene>
    <name evidence="3" type="ORF">PHLCEN_2v1350</name>
</gene>
<feature type="region of interest" description="Disordered" evidence="1">
    <location>
        <begin position="1"/>
        <end position="20"/>
    </location>
</feature>
<dbReference type="SMART" id="SM01408">
    <property type="entry name" value="ING"/>
    <property type="match status" value="1"/>
</dbReference>
<evidence type="ECO:0000259" key="2">
    <source>
        <dbReference type="SMART" id="SM01408"/>
    </source>
</evidence>
<sequence>MTTMGPPRQPAPTPTSPAGTAHSLQLLTEYTHSLDSLPLDLSRNFADLRELDAVLSSSMTSLTSKVTQLTHMIETKTASNEDRLWLLADIAEEASRLKPGADDKIRVACHAADGLRSQKTHMTKLLEHMPDQDFGRTAGMLARKTVYPHVSDRTFAAAGVSGEGGRGGRRRTLLANTTVDATPNKRKRVVADDGDPNMKSPRKERTGDVPRPRNGGARKKCVVPFFAYDGVTHNHCSELNALPHPRSLCYQWHLISSPINPPPHVKTLLVQ</sequence>
<proteinExistence type="predicted"/>
<evidence type="ECO:0000256" key="1">
    <source>
        <dbReference type="SAM" id="MobiDB-lite"/>
    </source>
</evidence>
<dbReference type="Pfam" id="PF12998">
    <property type="entry name" value="ING"/>
    <property type="match status" value="1"/>
</dbReference>
<protein>
    <recommendedName>
        <fullName evidence="2">Inhibitor of growth protein N-terminal histone-binding domain-containing protein</fullName>
    </recommendedName>
</protein>
<dbReference type="Gene3D" id="6.10.140.1740">
    <property type="match status" value="1"/>
</dbReference>
<evidence type="ECO:0000313" key="3">
    <source>
        <dbReference type="EMBL" id="PSS36806.1"/>
    </source>
</evidence>
<dbReference type="Proteomes" id="UP000186601">
    <property type="component" value="Unassembled WGS sequence"/>
</dbReference>
<evidence type="ECO:0000313" key="4">
    <source>
        <dbReference type="Proteomes" id="UP000186601"/>
    </source>
</evidence>